<accession>A0A392R6B5</accession>
<sequence>VKAGNLYQSCCVVVKNMQRCVYAIPSHPLHSIDEMIKLEKDVQESRISPADFRKKLQS</sequence>
<evidence type="ECO:0000313" key="2">
    <source>
        <dbReference type="Proteomes" id="UP000265520"/>
    </source>
</evidence>
<comment type="caution">
    <text evidence="1">The sequence shown here is derived from an EMBL/GenBank/DDBJ whole genome shotgun (WGS) entry which is preliminary data.</text>
</comment>
<evidence type="ECO:0000313" key="1">
    <source>
        <dbReference type="EMBL" id="MCI32141.1"/>
    </source>
</evidence>
<reference evidence="1 2" key="1">
    <citation type="journal article" date="2018" name="Front. Plant Sci.">
        <title>Red Clover (Trifolium pratense) and Zigzag Clover (T. medium) - A Picture of Genomic Similarities and Differences.</title>
        <authorList>
            <person name="Dluhosova J."/>
            <person name="Istvanek J."/>
            <person name="Nedelnik J."/>
            <person name="Repkova J."/>
        </authorList>
    </citation>
    <scope>NUCLEOTIDE SEQUENCE [LARGE SCALE GENOMIC DNA]</scope>
    <source>
        <strain evidence="2">cv. 10/8</strain>
        <tissue evidence="1">Leaf</tissue>
    </source>
</reference>
<dbReference type="Proteomes" id="UP000265520">
    <property type="component" value="Unassembled WGS sequence"/>
</dbReference>
<name>A0A392R6B5_9FABA</name>
<dbReference type="Gene3D" id="2.40.50.730">
    <property type="match status" value="1"/>
</dbReference>
<feature type="non-terminal residue" evidence="1">
    <location>
        <position position="1"/>
    </location>
</feature>
<protein>
    <submittedName>
        <fullName evidence="1">DNA polymerase alpha catalytic subunit-like</fullName>
    </submittedName>
</protein>
<organism evidence="1 2">
    <name type="scientific">Trifolium medium</name>
    <dbReference type="NCBI Taxonomy" id="97028"/>
    <lineage>
        <taxon>Eukaryota</taxon>
        <taxon>Viridiplantae</taxon>
        <taxon>Streptophyta</taxon>
        <taxon>Embryophyta</taxon>
        <taxon>Tracheophyta</taxon>
        <taxon>Spermatophyta</taxon>
        <taxon>Magnoliopsida</taxon>
        <taxon>eudicotyledons</taxon>
        <taxon>Gunneridae</taxon>
        <taxon>Pentapetalae</taxon>
        <taxon>rosids</taxon>
        <taxon>fabids</taxon>
        <taxon>Fabales</taxon>
        <taxon>Fabaceae</taxon>
        <taxon>Papilionoideae</taxon>
        <taxon>50 kb inversion clade</taxon>
        <taxon>NPAAA clade</taxon>
        <taxon>Hologalegina</taxon>
        <taxon>IRL clade</taxon>
        <taxon>Trifolieae</taxon>
        <taxon>Trifolium</taxon>
    </lineage>
</organism>
<dbReference type="EMBL" id="LXQA010192986">
    <property type="protein sequence ID" value="MCI32141.1"/>
    <property type="molecule type" value="Genomic_DNA"/>
</dbReference>
<dbReference type="AlphaFoldDB" id="A0A392R6B5"/>
<proteinExistence type="predicted"/>
<keyword evidence="2" id="KW-1185">Reference proteome</keyword>